<evidence type="ECO:0000313" key="2">
    <source>
        <dbReference type="Proteomes" id="UP000886602"/>
    </source>
</evidence>
<sequence length="90" mass="9756">MPYDLEGAAAFTALSKQLETTGLSRFELRRVGSIANAVEIQIEEGYGNSEAVMHLIKALYAVACTYEKARASKIAAVIKKMESLVSTMKA</sequence>
<dbReference type="EMBL" id="JADJNC010000026">
    <property type="protein sequence ID" value="MBK7424257.1"/>
    <property type="molecule type" value="Genomic_DNA"/>
</dbReference>
<protein>
    <submittedName>
        <fullName evidence="1">Uncharacterized protein</fullName>
    </submittedName>
</protein>
<dbReference type="AlphaFoldDB" id="A0A9D7FEN8"/>
<comment type="caution">
    <text evidence="1">The sequence shown here is derived from an EMBL/GenBank/DDBJ whole genome shotgun (WGS) entry which is preliminary data.</text>
</comment>
<gene>
    <name evidence="1" type="ORF">IPJ48_14905</name>
</gene>
<accession>A0A9D7FEN8</accession>
<reference evidence="1" key="1">
    <citation type="submission" date="2020-10" db="EMBL/GenBank/DDBJ databases">
        <title>Connecting structure to function with the recovery of over 1000 high-quality activated sludge metagenome-assembled genomes encoding full-length rRNA genes using long-read sequencing.</title>
        <authorList>
            <person name="Singleton C.M."/>
            <person name="Petriglieri F."/>
            <person name="Kristensen J.M."/>
            <person name="Kirkegaard R.H."/>
            <person name="Michaelsen T.Y."/>
            <person name="Andersen M.H."/>
            <person name="Karst S.M."/>
            <person name="Dueholm M.S."/>
            <person name="Nielsen P.H."/>
            <person name="Albertsen M."/>
        </authorList>
    </citation>
    <scope>NUCLEOTIDE SEQUENCE</scope>
    <source>
        <strain evidence="1">EsbW_18-Q3-R4-48_MAXAC.044</strain>
    </source>
</reference>
<name>A0A9D7FEN8_9RHOO</name>
<proteinExistence type="predicted"/>
<dbReference type="Proteomes" id="UP000886602">
    <property type="component" value="Unassembled WGS sequence"/>
</dbReference>
<evidence type="ECO:0000313" key="1">
    <source>
        <dbReference type="EMBL" id="MBK7424257.1"/>
    </source>
</evidence>
<organism evidence="1 2">
    <name type="scientific">Candidatus Propionivibrio dominans</name>
    <dbReference type="NCBI Taxonomy" id="2954373"/>
    <lineage>
        <taxon>Bacteria</taxon>
        <taxon>Pseudomonadati</taxon>
        <taxon>Pseudomonadota</taxon>
        <taxon>Betaproteobacteria</taxon>
        <taxon>Rhodocyclales</taxon>
        <taxon>Rhodocyclaceae</taxon>
        <taxon>Propionivibrio</taxon>
    </lineage>
</organism>